<evidence type="ECO:0000313" key="10">
    <source>
        <dbReference type="EMBL" id="SQB11094.1"/>
    </source>
</evidence>
<dbReference type="EMBL" id="UAVW01000009">
    <property type="protein sequence ID" value="SQB11094.1"/>
    <property type="molecule type" value="Genomic_DNA"/>
</dbReference>
<dbReference type="EMBL" id="BJLB01000001">
    <property type="protein sequence ID" value="GEA38375.1"/>
    <property type="molecule type" value="Genomic_DNA"/>
</dbReference>
<dbReference type="CDD" id="cd00077">
    <property type="entry name" value="HDc"/>
    <property type="match status" value="1"/>
</dbReference>
<dbReference type="Proteomes" id="UP000501069">
    <property type="component" value="Chromosome"/>
</dbReference>
<evidence type="ECO:0000313" key="14">
    <source>
        <dbReference type="Proteomes" id="UP000501069"/>
    </source>
</evidence>
<dbReference type="GeneID" id="57964007"/>
<evidence type="ECO:0000313" key="6">
    <source>
        <dbReference type="EMBL" id="CUO77969.1"/>
    </source>
</evidence>
<reference evidence="8 15" key="5">
    <citation type="journal article" date="2020" name="Cell Host Microbe">
        <title>Functional and Genomic Variation between Human-Derived Isolates of Lachnospiraceae Reveals Inter- and Intra-Species Diversity.</title>
        <authorList>
            <person name="Sorbara M.T."/>
            <person name="Littmann E.R."/>
            <person name="Fontana E."/>
            <person name="Moody T.U."/>
            <person name="Kohout C.E."/>
            <person name="Gjonbalaj M."/>
            <person name="Eaton V."/>
            <person name="Seok R."/>
            <person name="Leiner I.M."/>
            <person name="Pamer E.G."/>
        </authorList>
    </citation>
    <scope>NUCLEOTIDE SEQUENCE [LARGE SCALE GENOMIC DNA]</scope>
    <source>
        <strain evidence="8 15">MSK.2.26</strain>
    </source>
</reference>
<reference evidence="6 11" key="1">
    <citation type="submission" date="2015-09" db="EMBL/GenBank/DDBJ databases">
        <authorList>
            <consortium name="Pathogen Informatics"/>
        </authorList>
    </citation>
    <scope>NUCLEOTIDE SEQUENCE [LARGE SCALE GENOMIC DNA]</scope>
    <source>
        <strain evidence="6 11">2789STDY5834865</strain>
    </source>
</reference>
<dbReference type="InterPro" id="IPR003607">
    <property type="entry name" value="HD/PDEase_dom"/>
</dbReference>
<evidence type="ECO:0000313" key="12">
    <source>
        <dbReference type="Proteomes" id="UP000251853"/>
    </source>
</evidence>
<dbReference type="SUPFAM" id="SSF109604">
    <property type="entry name" value="HD-domain/PDEase-like"/>
    <property type="match status" value="1"/>
</dbReference>
<organism evidence="6 11">
    <name type="scientific">Enterocloster clostridioformis</name>
    <dbReference type="NCBI Taxonomy" id="1531"/>
    <lineage>
        <taxon>Bacteria</taxon>
        <taxon>Bacillati</taxon>
        <taxon>Bacillota</taxon>
        <taxon>Clostridia</taxon>
        <taxon>Lachnospirales</taxon>
        <taxon>Lachnospiraceae</taxon>
        <taxon>Enterocloster</taxon>
    </lineage>
</organism>
<accession>A0A174HYM0</accession>
<evidence type="ECO:0000256" key="1">
    <source>
        <dbReference type="ARBA" id="ARBA00008239"/>
    </source>
</evidence>
<dbReference type="InterPro" id="IPR001404">
    <property type="entry name" value="Hsp90_fam"/>
</dbReference>
<dbReference type="InterPro" id="IPR020575">
    <property type="entry name" value="Hsp90_N"/>
</dbReference>
<dbReference type="InterPro" id="IPR056471">
    <property type="entry name" value="HD-CE"/>
</dbReference>
<reference evidence="7 13" key="3">
    <citation type="submission" date="2019-06" db="EMBL/GenBank/DDBJ databases">
        <title>Draft genome sequence of [Clostridium] clostridioforme NBRC 113352.</title>
        <authorList>
            <person name="Miura T."/>
            <person name="Furukawa M."/>
            <person name="Shimamura M."/>
            <person name="Ohyama Y."/>
            <person name="Yamazoe A."/>
            <person name="Kawasaki H."/>
        </authorList>
    </citation>
    <scope>NUCLEOTIDE SEQUENCE [LARGE SCALE GENOMIC DNA]</scope>
    <source>
        <strain evidence="7 13">NBRC 113352</strain>
    </source>
</reference>
<dbReference type="Pfam" id="PF24391">
    <property type="entry name" value="HD-CE"/>
    <property type="match status" value="1"/>
</dbReference>
<dbReference type="EMBL" id="CZAB01000012">
    <property type="protein sequence ID" value="CUO77969.1"/>
    <property type="molecule type" value="Genomic_DNA"/>
</dbReference>
<evidence type="ECO:0000313" key="11">
    <source>
        <dbReference type="Proteomes" id="UP000095512"/>
    </source>
</evidence>
<dbReference type="PANTHER" id="PTHR11528">
    <property type="entry name" value="HEAT SHOCK PROTEIN 90 FAMILY MEMBER"/>
    <property type="match status" value="1"/>
</dbReference>
<protein>
    <submittedName>
        <fullName evidence="6">Chaperone-like protein</fullName>
    </submittedName>
</protein>
<keyword evidence="12" id="KW-1185">Reference proteome</keyword>
<keyword evidence="4" id="KW-0143">Chaperone</keyword>
<dbReference type="SUPFAM" id="SSF55874">
    <property type="entry name" value="ATPase domain of HSP90 chaperone/DNA topoisomerase II/histidine kinase"/>
    <property type="match status" value="1"/>
</dbReference>
<evidence type="ECO:0000313" key="15">
    <source>
        <dbReference type="Proteomes" id="UP000719916"/>
    </source>
</evidence>
<dbReference type="Proteomes" id="UP000251853">
    <property type="component" value="Unassembled WGS sequence"/>
</dbReference>
<dbReference type="GO" id="GO:0016887">
    <property type="term" value="F:ATP hydrolysis activity"/>
    <property type="evidence" value="ECO:0007669"/>
    <property type="project" value="InterPro"/>
</dbReference>
<dbReference type="EMBL" id="CP050964">
    <property type="protein sequence ID" value="QIX93122.1"/>
    <property type="molecule type" value="Genomic_DNA"/>
</dbReference>
<dbReference type="GO" id="GO:0005524">
    <property type="term" value="F:ATP binding"/>
    <property type="evidence" value="ECO:0007669"/>
    <property type="project" value="UniProtKB-KW"/>
</dbReference>
<keyword evidence="2" id="KW-0547">Nucleotide-binding</keyword>
<gene>
    <name evidence="6" type="primary">htpG_2</name>
    <name evidence="7" type="ORF">Ccl03g_40880</name>
    <name evidence="6" type="ORF">ERS852480_01899</name>
    <name evidence="9" type="ORF">FOC47_22725</name>
    <name evidence="8" type="ORF">G5B26_03220</name>
    <name evidence="10" type="ORF">NCTC11224_02444</name>
</gene>
<dbReference type="Gene3D" id="3.30.565.10">
    <property type="entry name" value="Histidine kinase-like ATPase, C-terminal domain"/>
    <property type="match status" value="1"/>
</dbReference>
<dbReference type="InterPro" id="IPR036890">
    <property type="entry name" value="HATPase_C_sf"/>
</dbReference>
<proteinExistence type="inferred from homology"/>
<evidence type="ECO:0000256" key="2">
    <source>
        <dbReference type="ARBA" id="ARBA00022741"/>
    </source>
</evidence>
<reference evidence="10 12" key="2">
    <citation type="submission" date="2018-06" db="EMBL/GenBank/DDBJ databases">
        <authorList>
            <consortium name="Pathogen Informatics"/>
            <person name="Doyle S."/>
        </authorList>
    </citation>
    <scope>NUCLEOTIDE SEQUENCE [LARGE SCALE GENOMIC DNA]</scope>
    <source>
        <strain evidence="10 12">NCTC11224</strain>
    </source>
</reference>
<evidence type="ECO:0000259" key="5">
    <source>
        <dbReference type="Pfam" id="PF24391"/>
    </source>
</evidence>
<evidence type="ECO:0000313" key="7">
    <source>
        <dbReference type="EMBL" id="GEA38375.1"/>
    </source>
</evidence>
<dbReference type="GO" id="GO:0140662">
    <property type="term" value="F:ATP-dependent protein folding chaperone"/>
    <property type="evidence" value="ECO:0007669"/>
    <property type="project" value="InterPro"/>
</dbReference>
<dbReference type="Gene3D" id="1.10.3210.10">
    <property type="entry name" value="Hypothetical protein af1432"/>
    <property type="match status" value="1"/>
</dbReference>
<feature type="domain" description="HD-CE" evidence="5">
    <location>
        <begin position="42"/>
        <end position="280"/>
    </location>
</feature>
<evidence type="ECO:0000256" key="4">
    <source>
        <dbReference type="ARBA" id="ARBA00023186"/>
    </source>
</evidence>
<keyword evidence="3" id="KW-0067">ATP-binding</keyword>
<dbReference type="Proteomes" id="UP000719916">
    <property type="component" value="Unassembled WGS sequence"/>
</dbReference>
<evidence type="ECO:0000256" key="3">
    <source>
        <dbReference type="ARBA" id="ARBA00022840"/>
    </source>
</evidence>
<evidence type="ECO:0000313" key="13">
    <source>
        <dbReference type="Proteomes" id="UP000315200"/>
    </source>
</evidence>
<dbReference type="GO" id="GO:0051082">
    <property type="term" value="F:unfolded protein binding"/>
    <property type="evidence" value="ECO:0007669"/>
    <property type="project" value="InterPro"/>
</dbReference>
<name>A0A174HYM0_9FIRM</name>
<reference evidence="9 14" key="4">
    <citation type="submission" date="2019-11" db="EMBL/GenBank/DDBJ databases">
        <title>FDA dAtabase for Regulatory Grade micrObial Sequences (FDA-ARGOS): Supporting development and validation of Infectious Disease Dx tests.</title>
        <authorList>
            <person name="Turner S."/>
            <person name="Byrd R."/>
            <person name="Tallon L."/>
            <person name="Sadzewicz L."/>
            <person name="Vavikolanu K."/>
            <person name="Mehta A."/>
            <person name="Aluvathingal J."/>
            <person name="Nadendla S."/>
            <person name="Myers T."/>
            <person name="Yan Y."/>
            <person name="Sichtig H."/>
        </authorList>
    </citation>
    <scope>NUCLEOTIDE SEQUENCE [LARGE SCALE GENOMIC DNA]</scope>
    <source>
        <strain evidence="9 14">FDAARGOS_739</strain>
    </source>
</reference>
<dbReference type="PRINTS" id="PR00775">
    <property type="entry name" value="HEATSHOCK90"/>
</dbReference>
<dbReference type="RefSeq" id="WP_002587024.1">
    <property type="nucleotide sequence ID" value="NZ_AP031445.1"/>
</dbReference>
<dbReference type="Proteomes" id="UP000095512">
    <property type="component" value="Unassembled WGS sequence"/>
</dbReference>
<dbReference type="Proteomes" id="UP000315200">
    <property type="component" value="Unassembled WGS sequence"/>
</dbReference>
<evidence type="ECO:0000313" key="8">
    <source>
        <dbReference type="EMBL" id="NSJ42606.1"/>
    </source>
</evidence>
<dbReference type="AlphaFoldDB" id="A0A174HYM0"/>
<evidence type="ECO:0000313" key="9">
    <source>
        <dbReference type="EMBL" id="QIX93122.1"/>
    </source>
</evidence>
<sequence length="1078" mass="124563">MKYKDTLLWKKLEGNISVKNQHAMESLCDAAITMLKTVRDTFPTYTLHDEVHVVNVIHAIENLLGEEGIGKLTEGETELLLLAACYHDIGMCYSKQEKQSELNSIRFKRYLEQHPSADVLMFENEGEIPAKIQVDFFRSIHHERIAKILKDSLDVSNVRRDRLIKVCQSHGENIERVKEIPYDNFNEIDYCFCAVLLRLGDILDFDVTRSPEILYEYQKIEDAQDRQSVIEWRKHQSSLGFRYPKQASRDALAFRAVSNSMQTEHFIHMFLDYIDLELRNCSEVISNNCSDRWRNLALPIQIDRSGIESNGYRTGEYHLTMDSERVLELLVGNDLYTHSAVFIRELLQNSLDAIGTRRMLDRNYGFDSWMKEKPSVVITTWMDPDGNDWLRVDDNGIGMTEKIILDYFLKVGRSYYTSPEFYQGYYRNKDYYDYKPISQFGIGILSCFLCGDRIEVSTRHYKEGHGIRFGMIGTSGYYSLADEENGDTGEMMPSMDESGREPFRQTPGTSIAVRMNLFRHGNSGSVKNIVKDYVLFPDVPIVYKDSYETIYFPMAEELIEDIKANQVIRIPFTDEEIDYISRSFKEICWVKRPEIVLECRNIQDYVPVPSIRGGTFLITVDGELAHDLDFRIGDIRVGRSLNQEISFENKMLHILMSYEMHWDGVSDSGLNVGGLESVVKEMFQKYKDISHIHRQCGEMLQTKKYSKEQLLQELNGNDGDVASDELEEIVNRGLEIYNGLERTELSNRSTVNISVPLERNPQLKRLAEKYMYHYMEGRERGINGVSVTAYNGIKVNWNWSDYSWLRQWVNYTIVLLQGRFKPMLNMSRERVKHFSVETMGYLSVLERRLPGTELDYGQIGYYDNCPLSEYLILLNNAEFSKAAESVYLCGINLTIEKLKTMLKENDEDNGICLNTGSLSHSNSFEIENRPDENIVRALVQKNCRLKCKMSSNGCSMSLYAIGLREDGFTESELVFPPLLFAESDEADSRILTEENSIGRNIINASHPFSRWLTDNAIELERSYRGSLNAIIKCLREEDGDIMTAEINKILQNLRMISRCKVRVPNDIDLKGSDFLRIE</sequence>
<reference evidence="8" key="6">
    <citation type="submission" date="2020-02" db="EMBL/GenBank/DDBJ databases">
        <authorList>
            <person name="Littmann E."/>
            <person name="Sorbara M."/>
        </authorList>
    </citation>
    <scope>NUCLEOTIDE SEQUENCE</scope>
    <source>
        <strain evidence="8">MSK.2.26</strain>
    </source>
</reference>
<comment type="similarity">
    <text evidence="1">Belongs to the heat shock protein 90 family.</text>
</comment>
<dbReference type="EMBL" id="JAAISW010000002">
    <property type="protein sequence ID" value="NSJ42606.1"/>
    <property type="molecule type" value="Genomic_DNA"/>
</dbReference>